<feature type="transmembrane region" description="Helical" evidence="1">
    <location>
        <begin position="58"/>
        <end position="78"/>
    </location>
</feature>
<keyword evidence="1" id="KW-1133">Transmembrane helix</keyword>
<accession>A0A6L6Q633</accession>
<dbReference type="GO" id="GO:0004175">
    <property type="term" value="F:endopeptidase activity"/>
    <property type="evidence" value="ECO:0007669"/>
    <property type="project" value="UniProtKB-ARBA"/>
</dbReference>
<feature type="transmembrane region" description="Helical" evidence="1">
    <location>
        <begin position="125"/>
        <end position="146"/>
    </location>
</feature>
<dbReference type="GO" id="GO:0080120">
    <property type="term" value="P:CAAX-box protein maturation"/>
    <property type="evidence" value="ECO:0007669"/>
    <property type="project" value="UniProtKB-ARBA"/>
</dbReference>
<proteinExistence type="predicted"/>
<dbReference type="EMBL" id="WNLA01000020">
    <property type="protein sequence ID" value="MTW05140.1"/>
    <property type="molecule type" value="Genomic_DNA"/>
</dbReference>
<gene>
    <name evidence="3" type="ORF">GM668_23985</name>
</gene>
<evidence type="ECO:0000259" key="2">
    <source>
        <dbReference type="Pfam" id="PF02517"/>
    </source>
</evidence>
<evidence type="ECO:0000256" key="1">
    <source>
        <dbReference type="SAM" id="Phobius"/>
    </source>
</evidence>
<evidence type="ECO:0000313" key="4">
    <source>
        <dbReference type="Proteomes" id="UP000484015"/>
    </source>
</evidence>
<dbReference type="AlphaFoldDB" id="A0A6L6Q633"/>
<keyword evidence="3" id="KW-0645">Protease</keyword>
<dbReference type="OrthoDB" id="8754470at2"/>
<dbReference type="GO" id="GO:0006508">
    <property type="term" value="P:proteolysis"/>
    <property type="evidence" value="ECO:0007669"/>
    <property type="project" value="UniProtKB-KW"/>
</dbReference>
<feature type="transmembrane region" description="Helical" evidence="1">
    <location>
        <begin position="176"/>
        <end position="193"/>
    </location>
</feature>
<comment type="caution">
    <text evidence="3">The sequence shown here is derived from an EMBL/GenBank/DDBJ whole genome shotgun (WGS) entry which is preliminary data.</text>
</comment>
<reference evidence="3 4" key="1">
    <citation type="submission" date="2019-11" db="EMBL/GenBank/DDBJ databases">
        <title>Type strains purchased from KCTC, JCM and DSMZ.</title>
        <authorList>
            <person name="Lu H."/>
        </authorList>
    </citation>
    <scope>NUCLEOTIDE SEQUENCE [LARGE SCALE GENOMIC DNA]</scope>
    <source>
        <strain evidence="3 4">KCTC 42409</strain>
    </source>
</reference>
<dbReference type="InterPro" id="IPR003675">
    <property type="entry name" value="Rce1/LyrA-like_dom"/>
</dbReference>
<keyword evidence="3" id="KW-0378">Hydrolase</keyword>
<keyword evidence="3" id="KW-0482">Metalloprotease</keyword>
<name>A0A6L6Q633_9BURK</name>
<sequence>MLIFQKNHRETIMSLRQAAARHPVLAATLCAGVQFLITTLILKAGMAYAPAAFGKVKLLAFASTVVLPLALVHSFGMWRQVGLHVAETKPSKIFFASMLLCVLFLSMGVHLMPQRPLGAEVLIQLINAFGEELLFRGVIFVILLALPRWQAIMISGVLFGGMHLIHGFMDGNWQHAAWWALATCLSGMMFAAVRYSTGGLWLTIVLHMALNLSKIYSNIEPAAGHATLLVAERLAYGIEFALVAWVMYRGSRGAQPPVAAAS</sequence>
<dbReference type="Pfam" id="PF02517">
    <property type="entry name" value="Rce1-like"/>
    <property type="match status" value="1"/>
</dbReference>
<organism evidence="3 4">
    <name type="scientific">Pseudoduganella ginsengisoli</name>
    <dbReference type="NCBI Taxonomy" id="1462440"/>
    <lineage>
        <taxon>Bacteria</taxon>
        <taxon>Pseudomonadati</taxon>
        <taxon>Pseudomonadota</taxon>
        <taxon>Betaproteobacteria</taxon>
        <taxon>Burkholderiales</taxon>
        <taxon>Oxalobacteraceae</taxon>
        <taxon>Telluria group</taxon>
        <taxon>Pseudoduganella</taxon>
    </lineage>
</organism>
<dbReference type="PANTHER" id="PTHR36435:SF1">
    <property type="entry name" value="CAAX AMINO TERMINAL PROTEASE FAMILY PROTEIN"/>
    <property type="match status" value="1"/>
</dbReference>
<keyword evidence="1" id="KW-0472">Membrane</keyword>
<dbReference type="InterPro" id="IPR052710">
    <property type="entry name" value="CAAX_protease"/>
</dbReference>
<feature type="domain" description="CAAX prenyl protease 2/Lysostaphin resistance protein A-like" evidence="2">
    <location>
        <begin position="121"/>
        <end position="212"/>
    </location>
</feature>
<protein>
    <submittedName>
        <fullName evidence="3">CPBP family intramembrane metalloprotease</fullName>
    </submittedName>
</protein>
<keyword evidence="1" id="KW-0812">Transmembrane</keyword>
<feature type="transmembrane region" description="Helical" evidence="1">
    <location>
        <begin position="93"/>
        <end position="113"/>
    </location>
</feature>
<dbReference type="GO" id="GO:0008237">
    <property type="term" value="F:metallopeptidase activity"/>
    <property type="evidence" value="ECO:0007669"/>
    <property type="project" value="UniProtKB-KW"/>
</dbReference>
<feature type="transmembrane region" description="Helical" evidence="1">
    <location>
        <begin position="24"/>
        <end position="46"/>
    </location>
</feature>
<dbReference type="PANTHER" id="PTHR36435">
    <property type="entry name" value="SLR1288 PROTEIN"/>
    <property type="match status" value="1"/>
</dbReference>
<evidence type="ECO:0000313" key="3">
    <source>
        <dbReference type="EMBL" id="MTW05140.1"/>
    </source>
</evidence>
<dbReference type="Proteomes" id="UP000484015">
    <property type="component" value="Unassembled WGS sequence"/>
</dbReference>
<keyword evidence="4" id="KW-1185">Reference proteome</keyword>